<evidence type="ECO:0000313" key="1">
    <source>
        <dbReference type="EMBL" id="KAF5722371.1"/>
    </source>
</evidence>
<comment type="caution">
    <text evidence="1">The sequence shown here is derived from an EMBL/GenBank/DDBJ whole genome shotgun (WGS) entry which is preliminary data.</text>
</comment>
<proteinExistence type="predicted"/>
<dbReference type="EMBL" id="JAAOAN010000088">
    <property type="protein sequence ID" value="KAF5722371.1"/>
    <property type="molecule type" value="Genomic_DNA"/>
</dbReference>
<dbReference type="SUPFAM" id="SSF89372">
    <property type="entry name" value="Fucose-specific lectin"/>
    <property type="match status" value="1"/>
</dbReference>
<accession>A0A8H5Z3A7</accession>
<evidence type="ECO:0008006" key="3">
    <source>
        <dbReference type="Google" id="ProtNLM"/>
    </source>
</evidence>
<evidence type="ECO:0000313" key="2">
    <source>
        <dbReference type="Proteomes" id="UP000544331"/>
    </source>
</evidence>
<organism evidence="1 2">
    <name type="scientific">Fusarium mundagurra</name>
    <dbReference type="NCBI Taxonomy" id="1567541"/>
    <lineage>
        <taxon>Eukaryota</taxon>
        <taxon>Fungi</taxon>
        <taxon>Dikarya</taxon>
        <taxon>Ascomycota</taxon>
        <taxon>Pezizomycotina</taxon>
        <taxon>Sordariomycetes</taxon>
        <taxon>Hypocreomycetidae</taxon>
        <taxon>Hypocreales</taxon>
        <taxon>Nectriaceae</taxon>
        <taxon>Fusarium</taxon>
        <taxon>Fusarium fujikuroi species complex</taxon>
    </lineage>
</organism>
<reference evidence="1 2" key="1">
    <citation type="submission" date="2020-05" db="EMBL/GenBank/DDBJ databases">
        <title>Identification and distribution of gene clusters putatively required for synthesis of sphingolipid metabolism inhibitors in phylogenetically diverse species of the filamentous fungus Fusarium.</title>
        <authorList>
            <person name="Kim H.-S."/>
            <person name="Busman M."/>
            <person name="Brown D.W."/>
            <person name="Divon H."/>
            <person name="Uhlig S."/>
            <person name="Proctor R.H."/>
        </authorList>
    </citation>
    <scope>NUCLEOTIDE SEQUENCE [LARGE SCALE GENOMIC DNA]</scope>
    <source>
        <strain evidence="1 2">NRRL 66235</strain>
    </source>
</reference>
<dbReference type="AlphaFoldDB" id="A0A8H5Z3A7"/>
<name>A0A8H5Z3A7_9HYPO</name>
<dbReference type="Proteomes" id="UP000544331">
    <property type="component" value="Unassembled WGS sequence"/>
</dbReference>
<protein>
    <recommendedName>
        <fullName evidence="3">Fucose-specific lectin</fullName>
    </recommendedName>
</protein>
<gene>
    <name evidence="1" type="ORF">FMUND_2883</name>
</gene>
<keyword evidence="2" id="KW-1185">Reference proteome</keyword>
<sequence>MTFMEQQNLSNYVQGIGIYGHSSPAFDPSFLEWHGRTGDDGILFASFYGDKWGIVRHIDNVGIAPGTSPCVVLFNKVYVFWSRRVENETWYCNWEKSGWSPQRSVAAQIGGQGYYRGTSPTAIVQDDYNLRLFWVGSSGPDQGLWYSDHALNP</sequence>
<dbReference type="OrthoDB" id="3219467at2759"/>